<feature type="compositionally biased region" description="Basic and acidic residues" evidence="1">
    <location>
        <begin position="7"/>
        <end position="22"/>
    </location>
</feature>
<feature type="region of interest" description="Disordered" evidence="1">
    <location>
        <begin position="1"/>
        <end position="22"/>
    </location>
</feature>
<sequence length="119" mass="14464">IVRKGSLNREKSQSKMDQDFGRNRKTVKNRGYCNLSGLQKIQNLTDLKQIRFHAHGNRIAWAWNFEWMGMETSIKIISFFARFETINDDLSVRRYVCITGRRFRRRRRRTQIIYCFKRK</sequence>
<comment type="caution">
    <text evidence="2">The sequence shown here is derived from an EMBL/GenBank/DDBJ whole genome shotgun (WGS) entry which is preliminary data.</text>
</comment>
<dbReference type="EMBL" id="QREV01000072">
    <property type="protein sequence ID" value="RDU47583.1"/>
    <property type="molecule type" value="Genomic_DNA"/>
</dbReference>
<dbReference type="RefSeq" id="WP_208642487.1">
    <property type="nucleotide sequence ID" value="NZ_JACRTI010000072.1"/>
</dbReference>
<organism evidence="2 3">
    <name type="scientific">Parabacteroides acidifaciens</name>
    <dbReference type="NCBI Taxonomy" id="2290935"/>
    <lineage>
        <taxon>Bacteria</taxon>
        <taxon>Pseudomonadati</taxon>
        <taxon>Bacteroidota</taxon>
        <taxon>Bacteroidia</taxon>
        <taxon>Bacteroidales</taxon>
        <taxon>Tannerellaceae</taxon>
        <taxon>Parabacteroides</taxon>
    </lineage>
</organism>
<name>A0A3D8H9C0_9BACT</name>
<accession>A0A3D8H9C0</accession>
<evidence type="ECO:0000256" key="1">
    <source>
        <dbReference type="SAM" id="MobiDB-lite"/>
    </source>
</evidence>
<feature type="non-terminal residue" evidence="2">
    <location>
        <position position="1"/>
    </location>
</feature>
<evidence type="ECO:0000313" key="2">
    <source>
        <dbReference type="EMBL" id="RDU47583.1"/>
    </source>
</evidence>
<protein>
    <submittedName>
        <fullName evidence="2">Uncharacterized protein</fullName>
    </submittedName>
</protein>
<gene>
    <name evidence="2" type="ORF">DWU89_18770</name>
</gene>
<dbReference type="Proteomes" id="UP000256321">
    <property type="component" value="Unassembled WGS sequence"/>
</dbReference>
<proteinExistence type="predicted"/>
<evidence type="ECO:0000313" key="3">
    <source>
        <dbReference type="Proteomes" id="UP000256321"/>
    </source>
</evidence>
<reference evidence="2 3" key="1">
    <citation type="submission" date="2018-07" db="EMBL/GenBank/DDBJ databases">
        <title>Parabacteroides acidifaciens nov. sp., isolated from human feces.</title>
        <authorList>
            <person name="Wang Y.J."/>
        </authorList>
    </citation>
    <scope>NUCLEOTIDE SEQUENCE [LARGE SCALE GENOMIC DNA]</scope>
    <source>
        <strain evidence="2 3">426-9</strain>
    </source>
</reference>
<dbReference type="AlphaFoldDB" id="A0A3D8H9C0"/>